<evidence type="ECO:0000259" key="2">
    <source>
        <dbReference type="Pfam" id="PF01205"/>
    </source>
</evidence>
<dbReference type="InterPro" id="IPR036956">
    <property type="entry name" value="Impact_N_sf"/>
</dbReference>
<dbReference type="Pfam" id="PF01205">
    <property type="entry name" value="Impact_N"/>
    <property type="match status" value="1"/>
</dbReference>
<gene>
    <name evidence="3" type="ORF">BJ085DRAFT_6419</name>
</gene>
<dbReference type="AlphaFoldDB" id="A0A4P9ZQU9"/>
<name>A0A4P9ZQU9_9FUNG</name>
<dbReference type="PANTHER" id="PTHR16301:SF25">
    <property type="entry name" value="PROTEIN IMPACT"/>
    <property type="match status" value="1"/>
</dbReference>
<evidence type="ECO:0000313" key="3">
    <source>
        <dbReference type="EMBL" id="RKP35695.1"/>
    </source>
</evidence>
<reference evidence="4" key="1">
    <citation type="journal article" date="2018" name="Nat. Microbiol.">
        <title>Leveraging single-cell genomics to expand the fungal tree of life.</title>
        <authorList>
            <person name="Ahrendt S.R."/>
            <person name="Quandt C.A."/>
            <person name="Ciobanu D."/>
            <person name="Clum A."/>
            <person name="Salamov A."/>
            <person name="Andreopoulos B."/>
            <person name="Cheng J.F."/>
            <person name="Woyke T."/>
            <person name="Pelin A."/>
            <person name="Henrissat B."/>
            <person name="Reynolds N.K."/>
            <person name="Benny G.L."/>
            <person name="Smith M.E."/>
            <person name="James T.Y."/>
            <person name="Grigoriev I.V."/>
        </authorList>
    </citation>
    <scope>NUCLEOTIDE SEQUENCE [LARGE SCALE GENOMIC DNA]</scope>
    <source>
        <strain evidence="4">RSA 468</strain>
    </source>
</reference>
<dbReference type="InterPro" id="IPR020569">
    <property type="entry name" value="UPF0029_Impact_CS"/>
</dbReference>
<dbReference type="SUPFAM" id="SSF54211">
    <property type="entry name" value="Ribosomal protein S5 domain 2-like"/>
    <property type="match status" value="1"/>
</dbReference>
<dbReference type="EMBL" id="ML002810">
    <property type="protein sequence ID" value="RKP35695.1"/>
    <property type="molecule type" value="Genomic_DNA"/>
</dbReference>
<dbReference type="Proteomes" id="UP000268162">
    <property type="component" value="Unassembled WGS sequence"/>
</dbReference>
<proteinExistence type="inferred from homology"/>
<dbReference type="GO" id="GO:0140469">
    <property type="term" value="P:GCN2-mediated signaling"/>
    <property type="evidence" value="ECO:0007669"/>
    <property type="project" value="TreeGrafter"/>
</dbReference>
<feature type="non-terminal residue" evidence="3">
    <location>
        <position position="114"/>
    </location>
</feature>
<dbReference type="STRING" id="215637.A0A4P9ZQU9"/>
<dbReference type="GO" id="GO:0006446">
    <property type="term" value="P:regulation of translational initiation"/>
    <property type="evidence" value="ECO:0007669"/>
    <property type="project" value="TreeGrafter"/>
</dbReference>
<dbReference type="GO" id="GO:0005737">
    <property type="term" value="C:cytoplasm"/>
    <property type="evidence" value="ECO:0007669"/>
    <property type="project" value="TreeGrafter"/>
</dbReference>
<feature type="non-terminal residue" evidence="3">
    <location>
        <position position="1"/>
    </location>
</feature>
<dbReference type="PROSITE" id="PS00910">
    <property type="entry name" value="UPF0029"/>
    <property type="match status" value="1"/>
</dbReference>
<keyword evidence="4" id="KW-1185">Reference proteome</keyword>
<evidence type="ECO:0000256" key="1">
    <source>
        <dbReference type="ARBA" id="ARBA00007665"/>
    </source>
</evidence>
<dbReference type="PANTHER" id="PTHR16301">
    <property type="entry name" value="IMPACT-RELATED"/>
    <property type="match status" value="1"/>
</dbReference>
<dbReference type="InterPro" id="IPR020568">
    <property type="entry name" value="Ribosomal_Su5_D2-typ_SF"/>
</dbReference>
<feature type="domain" description="Impact N-terminal" evidence="2">
    <location>
        <begin position="4"/>
        <end position="114"/>
    </location>
</feature>
<comment type="similarity">
    <text evidence="1">Belongs to the IMPACT family.</text>
</comment>
<organism evidence="3 4">
    <name type="scientific">Dimargaris cristalligena</name>
    <dbReference type="NCBI Taxonomy" id="215637"/>
    <lineage>
        <taxon>Eukaryota</taxon>
        <taxon>Fungi</taxon>
        <taxon>Fungi incertae sedis</taxon>
        <taxon>Zoopagomycota</taxon>
        <taxon>Kickxellomycotina</taxon>
        <taxon>Dimargaritomycetes</taxon>
        <taxon>Dimargaritales</taxon>
        <taxon>Dimargaritaceae</taxon>
        <taxon>Dimargaris</taxon>
    </lineage>
</organism>
<dbReference type="Gene3D" id="3.30.230.30">
    <property type="entry name" value="Impact, N-terminal domain"/>
    <property type="match status" value="1"/>
</dbReference>
<accession>A0A4P9ZQU9</accession>
<evidence type="ECO:0000313" key="4">
    <source>
        <dbReference type="Proteomes" id="UP000268162"/>
    </source>
</evidence>
<sequence>IEDRHSVFVTHVSSVASVHQAQYVVWRLLQDRKVARATHNIVAYRIRSEGQGGGGGGGIWLQDYDDDGESAAGGRLLHLLQLLDVTNVVVVVTRWYGGIQLGPDRFKHINNSAR</sequence>
<dbReference type="InterPro" id="IPR023582">
    <property type="entry name" value="Impact"/>
</dbReference>
<protein>
    <recommendedName>
        <fullName evidence="2">Impact N-terminal domain-containing protein</fullName>
    </recommendedName>
</protein>
<dbReference type="InterPro" id="IPR001498">
    <property type="entry name" value="Impact_N"/>
</dbReference>